<dbReference type="EMBL" id="JBGNUJ010000006">
    <property type="protein sequence ID" value="KAL3959214.1"/>
    <property type="molecule type" value="Genomic_DNA"/>
</dbReference>
<protein>
    <submittedName>
        <fullName evidence="1">Uncharacterized protein</fullName>
    </submittedName>
</protein>
<evidence type="ECO:0000313" key="2">
    <source>
        <dbReference type="Proteomes" id="UP001638806"/>
    </source>
</evidence>
<proteinExistence type="predicted"/>
<accession>A0ACC4DTK5</accession>
<comment type="caution">
    <text evidence="1">The sequence shown here is derived from an EMBL/GenBank/DDBJ whole genome shotgun (WGS) entry which is preliminary data.</text>
</comment>
<gene>
    <name evidence="1" type="ORF">ACCO45_007376</name>
</gene>
<reference evidence="1" key="1">
    <citation type="submission" date="2024-12" db="EMBL/GenBank/DDBJ databases">
        <title>Comparative genomics and development of molecular markers within Purpureocillium lilacinum and among Purpureocillium species.</title>
        <authorList>
            <person name="Yeh Z.-Y."/>
            <person name="Ni N.-T."/>
            <person name="Lo P.-H."/>
            <person name="Mushyakhwo K."/>
            <person name="Lin C.-F."/>
            <person name="Nai Y.-S."/>
        </authorList>
    </citation>
    <scope>NUCLEOTIDE SEQUENCE</scope>
    <source>
        <strain evidence="1">NCHU-NPUST-175</strain>
    </source>
</reference>
<keyword evidence="2" id="KW-1185">Reference proteome</keyword>
<evidence type="ECO:0000313" key="1">
    <source>
        <dbReference type="EMBL" id="KAL3959214.1"/>
    </source>
</evidence>
<organism evidence="1 2">
    <name type="scientific">Purpureocillium lilacinum</name>
    <name type="common">Paecilomyces lilacinus</name>
    <dbReference type="NCBI Taxonomy" id="33203"/>
    <lineage>
        <taxon>Eukaryota</taxon>
        <taxon>Fungi</taxon>
        <taxon>Dikarya</taxon>
        <taxon>Ascomycota</taxon>
        <taxon>Pezizomycotina</taxon>
        <taxon>Sordariomycetes</taxon>
        <taxon>Hypocreomycetidae</taxon>
        <taxon>Hypocreales</taxon>
        <taxon>Ophiocordycipitaceae</taxon>
        <taxon>Purpureocillium</taxon>
    </lineage>
</organism>
<dbReference type="Proteomes" id="UP001638806">
    <property type="component" value="Unassembled WGS sequence"/>
</dbReference>
<sequence>MGGYVVVVRRDAISLSVTLSPYRGPVIRIGARRVRLWGDISAEGDPEASSAICHSKPLPAGALPGSDPFVAGASCDDRSAWVACPMAAAPQGSSIGGTGVGHAAAATVTATAGAGAGGPGNKGGREVPARPAGHARMAVSVEQGVGMEGCWKPLTTGGEWKMPVALWVAPPLHPGG</sequence>
<name>A0ACC4DTK5_PURLI</name>